<evidence type="ECO:0000313" key="1">
    <source>
        <dbReference type="EMBL" id="CAG2239655.1"/>
    </source>
</evidence>
<gene>
    <name evidence="1" type="ORF">MEDL_52004</name>
</gene>
<accession>A0A8S3U185</accession>
<dbReference type="AlphaFoldDB" id="A0A8S3U185"/>
<name>A0A8S3U185_MYTED</name>
<reference evidence="1" key="1">
    <citation type="submission" date="2021-03" db="EMBL/GenBank/DDBJ databases">
        <authorList>
            <person name="Bekaert M."/>
        </authorList>
    </citation>
    <scope>NUCLEOTIDE SEQUENCE</scope>
</reference>
<proteinExistence type="predicted"/>
<keyword evidence="2" id="KW-1185">Reference proteome</keyword>
<dbReference type="OrthoDB" id="10067014at2759"/>
<sequence length="208" mass="23645">MFNRLTEKPYSSLSIRVHSQMTNYHQLLFQGIRGPVVEPEPGSEPEPTLKKSRFKKKCQVEHIDMLTGARLKETTMQQTDWEVRLFRGWLTENQYNILYNDKFEELESSILNDRLSFFLPEPETKKGPDYSKSALVGILSTCSNIPSSHTAIALSKTKLSVCSSSHGKNKLSQIMPRNSNEAGLSYRYTNHCRKAAVGTWLKSVGVDD</sequence>
<comment type="caution">
    <text evidence="1">The sequence shown here is derived from an EMBL/GenBank/DDBJ whole genome shotgun (WGS) entry which is preliminary data.</text>
</comment>
<dbReference type="EMBL" id="CAJPWZ010002530">
    <property type="protein sequence ID" value="CAG2239655.1"/>
    <property type="molecule type" value="Genomic_DNA"/>
</dbReference>
<protein>
    <submittedName>
        <fullName evidence="1">Uncharacterized protein</fullName>
    </submittedName>
</protein>
<dbReference type="Proteomes" id="UP000683360">
    <property type="component" value="Unassembled WGS sequence"/>
</dbReference>
<evidence type="ECO:0000313" key="2">
    <source>
        <dbReference type="Proteomes" id="UP000683360"/>
    </source>
</evidence>
<organism evidence="1 2">
    <name type="scientific">Mytilus edulis</name>
    <name type="common">Blue mussel</name>
    <dbReference type="NCBI Taxonomy" id="6550"/>
    <lineage>
        <taxon>Eukaryota</taxon>
        <taxon>Metazoa</taxon>
        <taxon>Spiralia</taxon>
        <taxon>Lophotrochozoa</taxon>
        <taxon>Mollusca</taxon>
        <taxon>Bivalvia</taxon>
        <taxon>Autobranchia</taxon>
        <taxon>Pteriomorphia</taxon>
        <taxon>Mytilida</taxon>
        <taxon>Mytiloidea</taxon>
        <taxon>Mytilidae</taxon>
        <taxon>Mytilinae</taxon>
        <taxon>Mytilus</taxon>
    </lineage>
</organism>